<sequence>MHTSYRRNLHRPDGTTRRPPGTYLSPDPLRARKKRKAREQARDCCCPTAPSPLPPVQPVLVDFWPSGPIHLFIRGTRPPSARSWGRQQAKSGEEGSFRCGQELQWRGRGCFFEICLSSKQRKNISSYVQGWLGGRQVAAVPPREIGMRFFLYFTRSVPVNSPIGGTSTERPEEIGVPEEQTTSIRSKQTWPSWFPSPGLSNHPSIYTTGRCLEKATARLPGFVSKKQLFVLQLSIPSIILYRSLCRGREEGTA</sequence>
<proteinExistence type="predicted"/>
<feature type="region of interest" description="Disordered" evidence="1">
    <location>
        <begin position="1"/>
        <end position="36"/>
    </location>
</feature>
<evidence type="ECO:0000313" key="2">
    <source>
        <dbReference type="EMBL" id="KAH7362325.1"/>
    </source>
</evidence>
<evidence type="ECO:0000313" key="3">
    <source>
        <dbReference type="Proteomes" id="UP000813385"/>
    </source>
</evidence>
<evidence type="ECO:0000256" key="1">
    <source>
        <dbReference type="SAM" id="MobiDB-lite"/>
    </source>
</evidence>
<name>A0A8K0X514_9PEZI</name>
<comment type="caution">
    <text evidence="2">The sequence shown here is derived from an EMBL/GenBank/DDBJ whole genome shotgun (WGS) entry which is preliminary data.</text>
</comment>
<reference evidence="2" key="1">
    <citation type="journal article" date="2021" name="Nat. Commun.">
        <title>Genetic determinants of endophytism in the Arabidopsis root mycobiome.</title>
        <authorList>
            <person name="Mesny F."/>
            <person name="Miyauchi S."/>
            <person name="Thiergart T."/>
            <person name="Pickel B."/>
            <person name="Atanasova L."/>
            <person name="Karlsson M."/>
            <person name="Huettel B."/>
            <person name="Barry K.W."/>
            <person name="Haridas S."/>
            <person name="Chen C."/>
            <person name="Bauer D."/>
            <person name="Andreopoulos W."/>
            <person name="Pangilinan J."/>
            <person name="LaButti K."/>
            <person name="Riley R."/>
            <person name="Lipzen A."/>
            <person name="Clum A."/>
            <person name="Drula E."/>
            <person name="Henrissat B."/>
            <person name="Kohler A."/>
            <person name="Grigoriev I.V."/>
            <person name="Martin F.M."/>
            <person name="Hacquard S."/>
        </authorList>
    </citation>
    <scope>NUCLEOTIDE SEQUENCE</scope>
    <source>
        <strain evidence="2">MPI-CAGE-AT-0016</strain>
    </source>
</reference>
<dbReference type="EMBL" id="JAGPXD010000003">
    <property type="protein sequence ID" value="KAH7362325.1"/>
    <property type="molecule type" value="Genomic_DNA"/>
</dbReference>
<keyword evidence="3" id="KW-1185">Reference proteome</keyword>
<dbReference type="Proteomes" id="UP000813385">
    <property type="component" value="Unassembled WGS sequence"/>
</dbReference>
<dbReference type="AlphaFoldDB" id="A0A8K0X514"/>
<protein>
    <submittedName>
        <fullName evidence="2">Uncharacterized protein</fullName>
    </submittedName>
</protein>
<gene>
    <name evidence="2" type="ORF">B0T11DRAFT_83191</name>
</gene>
<organism evidence="2 3">
    <name type="scientific">Plectosphaerella cucumerina</name>
    <dbReference type="NCBI Taxonomy" id="40658"/>
    <lineage>
        <taxon>Eukaryota</taxon>
        <taxon>Fungi</taxon>
        <taxon>Dikarya</taxon>
        <taxon>Ascomycota</taxon>
        <taxon>Pezizomycotina</taxon>
        <taxon>Sordariomycetes</taxon>
        <taxon>Hypocreomycetidae</taxon>
        <taxon>Glomerellales</taxon>
        <taxon>Plectosphaerellaceae</taxon>
        <taxon>Plectosphaerella</taxon>
    </lineage>
</organism>
<accession>A0A8K0X514</accession>